<evidence type="ECO:0000256" key="3">
    <source>
        <dbReference type="SAM" id="MobiDB-lite"/>
    </source>
</evidence>
<dbReference type="GO" id="GO:0009536">
    <property type="term" value="C:plastid"/>
    <property type="evidence" value="ECO:0007669"/>
    <property type="project" value="UniProtKB-ARBA"/>
</dbReference>
<proteinExistence type="inferred from homology"/>
<dbReference type="GO" id="GO:0009368">
    <property type="term" value="C:endopeptidase Clp complex"/>
    <property type="evidence" value="ECO:0007669"/>
    <property type="project" value="TreeGrafter"/>
</dbReference>
<sequence length="313" mass="36113">MPVGVPKVPFEFFEGEDIDEEKKRGAKPQTRKPACYPIHLINDSPRDRANNYPGDNDNYSDDDPFNNYPGDNDNYSDDDPFININNYPRKNDNNSDDDPTSPWIDFSKFPTKDEKTKEKQPKLEWIDLYTRLHRERLIFLGKPINKESGNLVAGLIAYLSTNDSTRDIFLYINSPGGLMRQGMAIYDLMHASPVDVYTVCMGKACGMACFILFGGAPTKRIAFPHARVMMRQPRGKFSKIRKRHPLKEIEVLFYLRNQMEEAYARHTHKTRQVIHDDIQRMAYMSAEEAQAHGIIDIIGDDTLGKYDEYDEEN</sequence>
<comment type="similarity">
    <text evidence="1 2">Belongs to the peptidase S14 family.</text>
</comment>
<dbReference type="PANTHER" id="PTHR10381:SF73">
    <property type="entry name" value="ATP-DEPENDENT CLP PROTEASE PROTEOLYTIC SUBUNIT"/>
    <property type="match status" value="1"/>
</dbReference>
<keyword evidence="4" id="KW-0934">Plastid</keyword>
<organism evidence="4">
    <name type="scientific">Epimedium sagittatum</name>
    <dbReference type="NCBI Taxonomy" id="253616"/>
    <lineage>
        <taxon>Eukaryota</taxon>
        <taxon>Viridiplantae</taxon>
        <taxon>Streptophyta</taxon>
        <taxon>Embryophyta</taxon>
        <taxon>Tracheophyta</taxon>
        <taxon>Spermatophyta</taxon>
        <taxon>Magnoliopsida</taxon>
        <taxon>Ranunculales</taxon>
        <taxon>Berberidaceae</taxon>
        <taxon>Podophylloideae</taxon>
        <taxon>Epimedieae</taxon>
        <taxon>Epimedium</taxon>
    </lineage>
</organism>
<gene>
    <name evidence="4" type="primary">clpP</name>
    <name evidence="4" type="ORF">EpsaCp047</name>
</gene>
<dbReference type="InterPro" id="IPR023562">
    <property type="entry name" value="ClpP/TepA"/>
</dbReference>
<dbReference type="PANTHER" id="PTHR10381">
    <property type="entry name" value="ATP-DEPENDENT CLP PROTEASE PROTEOLYTIC SUBUNIT"/>
    <property type="match status" value="1"/>
</dbReference>
<keyword evidence="4" id="KW-0150">Chloroplast</keyword>
<dbReference type="AlphaFoldDB" id="A0A125R2I5"/>
<evidence type="ECO:0000313" key="4">
    <source>
        <dbReference type="EMBL" id="AMD08213.1"/>
    </source>
</evidence>
<geneLocation type="chloroplast" evidence="4"/>
<name>A0A125R2I5_9MAGN</name>
<dbReference type="Pfam" id="PF00574">
    <property type="entry name" value="CLP_protease"/>
    <property type="match status" value="1"/>
</dbReference>
<keyword evidence="4" id="KW-0378">Hydrolase</keyword>
<dbReference type="RefSeq" id="YP_009234496.1">
    <property type="nucleotide sequence ID" value="NC_029428.1"/>
</dbReference>
<dbReference type="EMBL" id="KU204899">
    <property type="protein sequence ID" value="AMD08213.1"/>
    <property type="molecule type" value="Genomic_DNA"/>
</dbReference>
<dbReference type="GeneID" id="26894930"/>
<dbReference type="PRINTS" id="PR00127">
    <property type="entry name" value="CLPPROTEASEP"/>
</dbReference>
<evidence type="ECO:0000256" key="2">
    <source>
        <dbReference type="RuleBase" id="RU003567"/>
    </source>
</evidence>
<protein>
    <recommendedName>
        <fullName evidence="2">ATP-dependent Clp protease proteolytic subunit</fullName>
    </recommendedName>
</protein>
<dbReference type="InterPro" id="IPR001907">
    <property type="entry name" value="ClpP"/>
</dbReference>
<reference evidence="4" key="1">
    <citation type="journal article" date="2015" name="Mol. Phylogenet. Evol.">
        <title>Phylogenomic and structural analyses of 18 complete plastomes across nearly all families of early-diverging eudicots, including an angiosperm-wide analysis of IR gene content evolution.</title>
        <authorList>
            <person name="Sun Y."/>
            <person name="Moore M.J."/>
            <person name="Zhang S."/>
            <person name="Soltis P.S."/>
            <person name="Soltis D.E."/>
            <person name="Zhao T."/>
            <person name="Meng A."/>
            <person name="Li X."/>
            <person name="Li J."/>
            <person name="Wang H."/>
        </authorList>
    </citation>
    <scope>NUCLEOTIDE SEQUENCE</scope>
</reference>
<dbReference type="InterPro" id="IPR029045">
    <property type="entry name" value="ClpP/crotonase-like_dom_sf"/>
</dbReference>
<dbReference type="GO" id="GO:0004252">
    <property type="term" value="F:serine-type endopeptidase activity"/>
    <property type="evidence" value="ECO:0007669"/>
    <property type="project" value="InterPro"/>
</dbReference>
<feature type="region of interest" description="Disordered" evidence="3">
    <location>
        <begin position="1"/>
        <end position="115"/>
    </location>
</feature>
<dbReference type="GO" id="GO:0006515">
    <property type="term" value="P:protein quality control for misfolded or incompletely synthesized proteins"/>
    <property type="evidence" value="ECO:0007669"/>
    <property type="project" value="TreeGrafter"/>
</dbReference>
<evidence type="ECO:0000256" key="1">
    <source>
        <dbReference type="ARBA" id="ARBA00007039"/>
    </source>
</evidence>
<dbReference type="GO" id="GO:0004176">
    <property type="term" value="F:ATP-dependent peptidase activity"/>
    <property type="evidence" value="ECO:0007669"/>
    <property type="project" value="InterPro"/>
</dbReference>
<dbReference type="GO" id="GO:0051117">
    <property type="term" value="F:ATPase binding"/>
    <property type="evidence" value="ECO:0007669"/>
    <property type="project" value="TreeGrafter"/>
</dbReference>
<accession>A0A125R2I5</accession>
<keyword evidence="4" id="KW-0645">Protease</keyword>
<dbReference type="CDD" id="cd07017">
    <property type="entry name" value="S14_ClpP_2"/>
    <property type="match status" value="1"/>
</dbReference>
<dbReference type="Gene3D" id="3.90.226.10">
    <property type="entry name" value="2-enoyl-CoA Hydratase, Chain A, domain 1"/>
    <property type="match status" value="1"/>
</dbReference>
<dbReference type="SUPFAM" id="SSF52096">
    <property type="entry name" value="ClpP/crotonase"/>
    <property type="match status" value="1"/>
</dbReference>